<keyword evidence="3" id="KW-0964">Secreted</keyword>
<proteinExistence type="inferred from homology"/>
<dbReference type="Gene3D" id="1.20.120.1100">
    <property type="match status" value="1"/>
</dbReference>
<comment type="subcellular location">
    <subcellularLocation>
        <location evidence="1">Secreted</location>
    </subcellularLocation>
</comment>
<keyword evidence="6" id="KW-0446">Lipid-binding</keyword>
<keyword evidence="5" id="KW-0175">Coiled coil</keyword>
<comment type="similarity">
    <text evidence="2">Belongs to the fatty-acid and retinol-binding protein (FARBP) family.</text>
</comment>
<evidence type="ECO:0000256" key="2">
    <source>
        <dbReference type="ARBA" id="ARBA00006648"/>
    </source>
</evidence>
<dbReference type="GO" id="GO:0008289">
    <property type="term" value="F:lipid binding"/>
    <property type="evidence" value="ECO:0007669"/>
    <property type="project" value="UniProtKB-KW"/>
</dbReference>
<evidence type="ECO:0000256" key="3">
    <source>
        <dbReference type="ARBA" id="ARBA00022525"/>
    </source>
</evidence>
<dbReference type="GO" id="GO:0005576">
    <property type="term" value="C:extracellular region"/>
    <property type="evidence" value="ECO:0007669"/>
    <property type="project" value="UniProtKB-SubCell"/>
</dbReference>
<evidence type="ECO:0000256" key="1">
    <source>
        <dbReference type="ARBA" id="ARBA00004613"/>
    </source>
</evidence>
<organism evidence="9">
    <name type="scientific">Nippostrongylus brasiliensis</name>
    <name type="common">Rat hookworm</name>
    <dbReference type="NCBI Taxonomy" id="27835"/>
    <lineage>
        <taxon>Eukaryota</taxon>
        <taxon>Metazoa</taxon>
        <taxon>Ecdysozoa</taxon>
        <taxon>Nematoda</taxon>
        <taxon>Chromadorea</taxon>
        <taxon>Rhabditida</taxon>
        <taxon>Rhabditina</taxon>
        <taxon>Rhabditomorpha</taxon>
        <taxon>Strongyloidea</taxon>
        <taxon>Heligmosomidae</taxon>
        <taxon>Nippostrongylus</taxon>
    </lineage>
</organism>
<reference evidence="9" key="1">
    <citation type="submission" date="2017-02" db="UniProtKB">
        <authorList>
            <consortium name="WormBaseParasite"/>
        </authorList>
    </citation>
    <scope>IDENTIFICATION</scope>
</reference>
<dbReference type="AlphaFoldDB" id="A0A0N4XFY2"/>
<protein>
    <submittedName>
        <fullName evidence="9">Apolipoprotein A-II</fullName>
    </submittedName>
</protein>
<sequence length="178" mass="20344">MIRYVAFATCSLIITFSQARHLRKIDENVPLKEEVYNEVLELLETADGMEALQLGVEESLSQVNHTFSGTTFACIANSSSPVEKEFQRIYEIMHKDISGLSGAAEKFIHNLKRSLREQMYEAVTPIIIGRIKNAIHFNRLSPEVKMELEKHFPETVKTLNYQLEVLRNADQEDSEIDA</sequence>
<keyword evidence="8" id="KW-1185">Reference proteome</keyword>
<keyword evidence="4" id="KW-0732">Signal</keyword>
<evidence type="ECO:0000256" key="5">
    <source>
        <dbReference type="ARBA" id="ARBA00023054"/>
    </source>
</evidence>
<dbReference type="Proteomes" id="UP000271162">
    <property type="component" value="Unassembled WGS sequence"/>
</dbReference>
<evidence type="ECO:0000313" key="9">
    <source>
        <dbReference type="WBParaSite" id="NBR_0000143401-mRNA-1"/>
    </source>
</evidence>
<accession>A0A0N4XFY2</accession>
<evidence type="ECO:0000256" key="4">
    <source>
        <dbReference type="ARBA" id="ARBA00022729"/>
    </source>
</evidence>
<evidence type="ECO:0000313" key="7">
    <source>
        <dbReference type="EMBL" id="VDL64883.1"/>
    </source>
</evidence>
<dbReference type="Pfam" id="PF05823">
    <property type="entry name" value="Gp-FAR-1"/>
    <property type="match status" value="1"/>
</dbReference>
<dbReference type="EMBL" id="UYSL01001135">
    <property type="protein sequence ID" value="VDL64883.1"/>
    <property type="molecule type" value="Genomic_DNA"/>
</dbReference>
<dbReference type="WBParaSite" id="NBR_0000143401-mRNA-1">
    <property type="protein sequence ID" value="NBR_0000143401-mRNA-1"/>
    <property type="gene ID" value="NBR_0000143401"/>
</dbReference>
<name>A0A0N4XFY2_NIPBR</name>
<evidence type="ECO:0000313" key="8">
    <source>
        <dbReference type="Proteomes" id="UP000271162"/>
    </source>
</evidence>
<gene>
    <name evidence="7" type="ORF">NBR_LOCUS1435</name>
</gene>
<evidence type="ECO:0000256" key="6">
    <source>
        <dbReference type="ARBA" id="ARBA00023121"/>
    </source>
</evidence>
<reference evidence="7 8" key="2">
    <citation type="submission" date="2018-11" db="EMBL/GenBank/DDBJ databases">
        <authorList>
            <consortium name="Pathogen Informatics"/>
        </authorList>
    </citation>
    <scope>NUCLEOTIDE SEQUENCE [LARGE SCALE GENOMIC DNA]</scope>
</reference>
<dbReference type="InterPro" id="IPR008632">
    <property type="entry name" value="Gp-FAR-1"/>
</dbReference>